<sequence>MNKTASRPPKQPDLTFTLWGQVTAPTELKQRQRYAVNGESICSASNPSASQSKSYLPSGYTRFRVDKMQSGGRQADSRVLLAAAIETLEFLAAAILTRVFLR</sequence>
<keyword evidence="1" id="KW-1133">Transmembrane helix</keyword>
<comment type="caution">
    <text evidence="2">The sequence shown here is derived from an EMBL/GenBank/DDBJ whole genome shotgun (WGS) entry which is preliminary data.</text>
</comment>
<gene>
    <name evidence="2" type="ORF">PoB_002667700</name>
</gene>
<evidence type="ECO:0000256" key="1">
    <source>
        <dbReference type="SAM" id="Phobius"/>
    </source>
</evidence>
<evidence type="ECO:0000313" key="3">
    <source>
        <dbReference type="Proteomes" id="UP000735302"/>
    </source>
</evidence>
<evidence type="ECO:0000313" key="2">
    <source>
        <dbReference type="EMBL" id="GFO00172.1"/>
    </source>
</evidence>
<proteinExistence type="predicted"/>
<organism evidence="2 3">
    <name type="scientific">Plakobranchus ocellatus</name>
    <dbReference type="NCBI Taxonomy" id="259542"/>
    <lineage>
        <taxon>Eukaryota</taxon>
        <taxon>Metazoa</taxon>
        <taxon>Spiralia</taxon>
        <taxon>Lophotrochozoa</taxon>
        <taxon>Mollusca</taxon>
        <taxon>Gastropoda</taxon>
        <taxon>Heterobranchia</taxon>
        <taxon>Euthyneura</taxon>
        <taxon>Panpulmonata</taxon>
        <taxon>Sacoglossa</taxon>
        <taxon>Placobranchoidea</taxon>
        <taxon>Plakobranchidae</taxon>
        <taxon>Plakobranchus</taxon>
    </lineage>
</organism>
<feature type="transmembrane region" description="Helical" evidence="1">
    <location>
        <begin position="79"/>
        <end position="101"/>
    </location>
</feature>
<protein>
    <submittedName>
        <fullName evidence="2">Uncharacterized protein</fullName>
    </submittedName>
</protein>
<dbReference type="Proteomes" id="UP000735302">
    <property type="component" value="Unassembled WGS sequence"/>
</dbReference>
<dbReference type="AlphaFoldDB" id="A0AAV3ZYN4"/>
<keyword evidence="3" id="KW-1185">Reference proteome</keyword>
<reference evidence="2 3" key="1">
    <citation type="journal article" date="2021" name="Elife">
        <title>Chloroplast acquisition without the gene transfer in kleptoplastic sea slugs, Plakobranchus ocellatus.</title>
        <authorList>
            <person name="Maeda T."/>
            <person name="Takahashi S."/>
            <person name="Yoshida T."/>
            <person name="Shimamura S."/>
            <person name="Takaki Y."/>
            <person name="Nagai Y."/>
            <person name="Toyoda A."/>
            <person name="Suzuki Y."/>
            <person name="Arimoto A."/>
            <person name="Ishii H."/>
            <person name="Satoh N."/>
            <person name="Nishiyama T."/>
            <person name="Hasebe M."/>
            <person name="Maruyama T."/>
            <person name="Minagawa J."/>
            <person name="Obokata J."/>
            <person name="Shigenobu S."/>
        </authorList>
    </citation>
    <scope>NUCLEOTIDE SEQUENCE [LARGE SCALE GENOMIC DNA]</scope>
</reference>
<name>A0AAV3ZYN4_9GAST</name>
<dbReference type="EMBL" id="BLXT01003052">
    <property type="protein sequence ID" value="GFO00172.1"/>
    <property type="molecule type" value="Genomic_DNA"/>
</dbReference>
<accession>A0AAV3ZYN4</accession>
<keyword evidence="1" id="KW-0472">Membrane</keyword>
<keyword evidence="1" id="KW-0812">Transmembrane</keyword>